<organism evidence="2 3">
    <name type="scientific">Trichuris muris</name>
    <name type="common">Mouse whipworm</name>
    <dbReference type="NCBI Taxonomy" id="70415"/>
    <lineage>
        <taxon>Eukaryota</taxon>
        <taxon>Metazoa</taxon>
        <taxon>Ecdysozoa</taxon>
        <taxon>Nematoda</taxon>
        <taxon>Enoplea</taxon>
        <taxon>Dorylaimia</taxon>
        <taxon>Trichinellida</taxon>
        <taxon>Trichuridae</taxon>
        <taxon>Trichuris</taxon>
    </lineage>
</organism>
<accession>A0A5S6R248</accession>
<evidence type="ECO:0000313" key="3">
    <source>
        <dbReference type="WBParaSite" id="TMUE_3000013508.1"/>
    </source>
</evidence>
<reference evidence="3" key="1">
    <citation type="submission" date="2019-12" db="UniProtKB">
        <authorList>
            <consortium name="WormBaseParasite"/>
        </authorList>
    </citation>
    <scope>IDENTIFICATION</scope>
</reference>
<feature type="region of interest" description="Disordered" evidence="1">
    <location>
        <begin position="1"/>
        <end position="41"/>
    </location>
</feature>
<protein>
    <submittedName>
        <fullName evidence="3">Uncharacterized protein</fullName>
    </submittedName>
</protein>
<dbReference type="WBParaSite" id="TMUE_3000013508.1">
    <property type="protein sequence ID" value="TMUE_3000013508.1"/>
    <property type="gene ID" value="WBGene00301960"/>
</dbReference>
<dbReference type="Proteomes" id="UP000046395">
    <property type="component" value="Unassembled WGS sequence"/>
</dbReference>
<name>A0A5S6R248_TRIMR</name>
<feature type="compositionally biased region" description="Basic and acidic residues" evidence="1">
    <location>
        <begin position="25"/>
        <end position="36"/>
    </location>
</feature>
<proteinExistence type="predicted"/>
<feature type="region of interest" description="Disordered" evidence="1">
    <location>
        <begin position="120"/>
        <end position="146"/>
    </location>
</feature>
<evidence type="ECO:0000313" key="2">
    <source>
        <dbReference type="Proteomes" id="UP000046395"/>
    </source>
</evidence>
<evidence type="ECO:0000256" key="1">
    <source>
        <dbReference type="SAM" id="MobiDB-lite"/>
    </source>
</evidence>
<dbReference type="AlphaFoldDB" id="A0A5S6R248"/>
<sequence>MVPPEWSASAVSKDAPTDSKGGVPDSRDCSKSEHAHATSPLELEGEGRVGIFGFFFANTISTCQSAQAAAAKGERMPAHHRAKHMLPLIMQVRFFRRLPLHKTSTTGGCVGCTLQEAENVRNDPSPARQGQMRPVGPPLQHPRGVTFAGRAPCPFGQVIHSGI</sequence>
<keyword evidence="2" id="KW-1185">Reference proteome</keyword>